<dbReference type="PROSITE" id="PS01047">
    <property type="entry name" value="HMA_1"/>
    <property type="match status" value="1"/>
</dbReference>
<gene>
    <name evidence="3" type="ORF">RU07_14410</name>
</gene>
<keyword evidence="1" id="KW-0479">Metal-binding</keyword>
<dbReference type="EMBL" id="JXQV01000012">
    <property type="protein sequence ID" value="KIQ01924.1"/>
    <property type="molecule type" value="Genomic_DNA"/>
</dbReference>
<dbReference type="InterPro" id="IPR036163">
    <property type="entry name" value="HMA_dom_sf"/>
</dbReference>
<dbReference type="GO" id="GO:0046872">
    <property type="term" value="F:metal ion binding"/>
    <property type="evidence" value="ECO:0007669"/>
    <property type="project" value="UniProtKB-KW"/>
</dbReference>
<sequence length="73" mass="7711">MKRKENPMTTTTFTVPDMTCAHCEKTIRGAVSDALPGADVTIDLAAHSVTIDGDAAKAEEAMREAGYSPERAG</sequence>
<dbReference type="AlphaFoldDB" id="A0A0D0KQH1"/>
<evidence type="ECO:0000313" key="3">
    <source>
        <dbReference type="EMBL" id="KIQ01924.1"/>
    </source>
</evidence>
<dbReference type="Proteomes" id="UP000035017">
    <property type="component" value="Unassembled WGS sequence"/>
</dbReference>
<dbReference type="InterPro" id="IPR017969">
    <property type="entry name" value="Heavy-metal-associated_CS"/>
</dbReference>
<dbReference type="SUPFAM" id="SSF55008">
    <property type="entry name" value="HMA, heavy metal-associated domain"/>
    <property type="match status" value="1"/>
</dbReference>
<name>A0A0D0KQH1_AGRTU</name>
<evidence type="ECO:0000256" key="1">
    <source>
        <dbReference type="ARBA" id="ARBA00022723"/>
    </source>
</evidence>
<organism evidence="3 4">
    <name type="scientific">Agrobacterium tumefaciens</name>
    <dbReference type="NCBI Taxonomy" id="358"/>
    <lineage>
        <taxon>Bacteria</taxon>
        <taxon>Pseudomonadati</taxon>
        <taxon>Pseudomonadota</taxon>
        <taxon>Alphaproteobacteria</taxon>
        <taxon>Hyphomicrobiales</taxon>
        <taxon>Rhizobiaceae</taxon>
        <taxon>Rhizobium/Agrobacterium group</taxon>
        <taxon>Agrobacterium</taxon>
        <taxon>Agrobacterium tumefaciens complex</taxon>
    </lineage>
</organism>
<dbReference type="Gene3D" id="3.30.70.100">
    <property type="match status" value="1"/>
</dbReference>
<proteinExistence type="predicted"/>
<accession>A0A0D0KQH1</accession>
<evidence type="ECO:0000259" key="2">
    <source>
        <dbReference type="PROSITE" id="PS50846"/>
    </source>
</evidence>
<dbReference type="InterPro" id="IPR006121">
    <property type="entry name" value="HMA_dom"/>
</dbReference>
<comment type="caution">
    <text evidence="3">The sequence shown here is derived from an EMBL/GenBank/DDBJ whole genome shotgun (WGS) entry which is preliminary data.</text>
</comment>
<feature type="domain" description="HMA" evidence="2">
    <location>
        <begin position="9"/>
        <end position="73"/>
    </location>
</feature>
<dbReference type="Pfam" id="PF00403">
    <property type="entry name" value="HMA"/>
    <property type="match status" value="1"/>
</dbReference>
<reference evidence="3 4" key="1">
    <citation type="submission" date="2014-12" db="EMBL/GenBank/DDBJ databases">
        <title>16Stimator: statistical estimation of ribosomal gene copy numbers from draft genome assemblies.</title>
        <authorList>
            <person name="Perisin M.A."/>
            <person name="Vetter M."/>
            <person name="Gilbert J.A."/>
            <person name="Bergelson J."/>
        </authorList>
    </citation>
    <scope>NUCLEOTIDE SEQUENCE [LARGE SCALE GENOMIC DNA]</scope>
    <source>
        <strain evidence="3 4">MEJ076</strain>
    </source>
</reference>
<evidence type="ECO:0000313" key="4">
    <source>
        <dbReference type="Proteomes" id="UP000035017"/>
    </source>
</evidence>
<dbReference type="CDD" id="cd00371">
    <property type="entry name" value="HMA"/>
    <property type="match status" value="1"/>
</dbReference>
<protein>
    <submittedName>
        <fullName evidence="3">Heavy metal transporter</fullName>
    </submittedName>
</protein>
<dbReference type="PROSITE" id="PS50846">
    <property type="entry name" value="HMA_2"/>
    <property type="match status" value="1"/>
</dbReference>